<feature type="compositionally biased region" description="Polar residues" evidence="1">
    <location>
        <begin position="43"/>
        <end position="56"/>
    </location>
</feature>
<protein>
    <submittedName>
        <fullName evidence="2">Uncharacterized protein</fullName>
    </submittedName>
</protein>
<accession>A0A433U3Q4</accession>
<feature type="compositionally biased region" description="Low complexity" evidence="1">
    <location>
        <begin position="16"/>
        <end position="28"/>
    </location>
</feature>
<organism evidence="2 3">
    <name type="scientific">Elysia chlorotica</name>
    <name type="common">Eastern emerald elysia</name>
    <name type="synonym">Sea slug</name>
    <dbReference type="NCBI Taxonomy" id="188477"/>
    <lineage>
        <taxon>Eukaryota</taxon>
        <taxon>Metazoa</taxon>
        <taxon>Spiralia</taxon>
        <taxon>Lophotrochozoa</taxon>
        <taxon>Mollusca</taxon>
        <taxon>Gastropoda</taxon>
        <taxon>Heterobranchia</taxon>
        <taxon>Euthyneura</taxon>
        <taxon>Panpulmonata</taxon>
        <taxon>Sacoglossa</taxon>
        <taxon>Placobranchoidea</taxon>
        <taxon>Plakobranchidae</taxon>
        <taxon>Elysia</taxon>
    </lineage>
</organism>
<dbReference type="Proteomes" id="UP000271974">
    <property type="component" value="Unassembled WGS sequence"/>
</dbReference>
<feature type="non-terminal residue" evidence="2">
    <location>
        <position position="131"/>
    </location>
</feature>
<comment type="caution">
    <text evidence="2">The sequence shown here is derived from an EMBL/GenBank/DDBJ whole genome shotgun (WGS) entry which is preliminary data.</text>
</comment>
<proteinExistence type="predicted"/>
<feature type="region of interest" description="Disordered" evidence="1">
    <location>
        <begin position="1"/>
        <end position="131"/>
    </location>
</feature>
<dbReference type="EMBL" id="RQTK01000083">
    <property type="protein sequence ID" value="RUS88433.1"/>
    <property type="molecule type" value="Genomic_DNA"/>
</dbReference>
<keyword evidence="3" id="KW-1185">Reference proteome</keyword>
<name>A0A433U3Q4_ELYCH</name>
<feature type="compositionally biased region" description="Polar residues" evidence="1">
    <location>
        <begin position="64"/>
        <end position="75"/>
    </location>
</feature>
<evidence type="ECO:0000313" key="3">
    <source>
        <dbReference type="Proteomes" id="UP000271974"/>
    </source>
</evidence>
<dbReference type="AlphaFoldDB" id="A0A433U3Q4"/>
<gene>
    <name evidence="2" type="ORF">EGW08_003829</name>
</gene>
<feature type="compositionally biased region" description="Polar residues" evidence="1">
    <location>
        <begin position="84"/>
        <end position="94"/>
    </location>
</feature>
<evidence type="ECO:0000313" key="2">
    <source>
        <dbReference type="EMBL" id="RUS88433.1"/>
    </source>
</evidence>
<reference evidence="2 3" key="1">
    <citation type="submission" date="2019-01" db="EMBL/GenBank/DDBJ databases">
        <title>A draft genome assembly of the solar-powered sea slug Elysia chlorotica.</title>
        <authorList>
            <person name="Cai H."/>
            <person name="Li Q."/>
            <person name="Fang X."/>
            <person name="Li J."/>
            <person name="Curtis N.E."/>
            <person name="Altenburger A."/>
            <person name="Shibata T."/>
            <person name="Feng M."/>
            <person name="Maeda T."/>
            <person name="Schwartz J.A."/>
            <person name="Shigenobu S."/>
            <person name="Lundholm N."/>
            <person name="Nishiyama T."/>
            <person name="Yang H."/>
            <person name="Hasebe M."/>
            <person name="Li S."/>
            <person name="Pierce S.K."/>
            <person name="Wang J."/>
        </authorList>
    </citation>
    <scope>NUCLEOTIDE SEQUENCE [LARGE SCALE GENOMIC DNA]</scope>
    <source>
        <strain evidence="2">EC2010</strain>
        <tissue evidence="2">Whole organism of an adult</tissue>
    </source>
</reference>
<evidence type="ECO:0000256" key="1">
    <source>
        <dbReference type="SAM" id="MobiDB-lite"/>
    </source>
</evidence>
<sequence>MDAENHQDQASETCETRSTGNNTTTTTTAYRRHAHHKEKSSVAGDSNSLAHSSVSDQSRDISESKTTGDSCNTSDPDACGDSSIIDNSSANGHENQGEYVKNNQRVSESRADHCGGFDSDTDSDTHSGKDR</sequence>